<feature type="compositionally biased region" description="Low complexity" evidence="1">
    <location>
        <begin position="46"/>
        <end position="73"/>
    </location>
</feature>
<dbReference type="AlphaFoldDB" id="A0A6A7MUS1"/>
<feature type="chain" id="PRO_5025657180" description="DUF4124 domain-containing protein" evidence="2">
    <location>
        <begin position="24"/>
        <end position="134"/>
    </location>
</feature>
<evidence type="ECO:0000313" key="4">
    <source>
        <dbReference type="Proteomes" id="UP000440498"/>
    </source>
</evidence>
<reference evidence="3 4" key="1">
    <citation type="submission" date="2019-10" db="EMBL/GenBank/DDBJ databases">
        <title>Two novel species isolated from a subtropical stream in China.</title>
        <authorList>
            <person name="Lu H."/>
        </authorList>
    </citation>
    <scope>NUCLEOTIDE SEQUENCE [LARGE SCALE GENOMIC DNA]</scope>
    <source>
        <strain evidence="3 4">FT29W</strain>
    </source>
</reference>
<evidence type="ECO:0008006" key="5">
    <source>
        <dbReference type="Google" id="ProtNLM"/>
    </source>
</evidence>
<feature type="signal peptide" evidence="2">
    <location>
        <begin position="1"/>
        <end position="23"/>
    </location>
</feature>
<dbReference type="EMBL" id="WHUG01000001">
    <property type="protein sequence ID" value="MQA36872.1"/>
    <property type="molecule type" value="Genomic_DNA"/>
</dbReference>
<sequence>MYASLRVAQCLLCVGLVASTAYAAAGVNRCVSPDGKVLLTDADCPSGSQSGASDDGAAGIAINSGGPAPNSGNGFERVATGVAVAQLPRSPWADLPRPLARKTIGQDAGTLQAAYITMQMQDEIRRQRHVAMLR</sequence>
<protein>
    <recommendedName>
        <fullName evidence="5">DUF4124 domain-containing protein</fullName>
    </recommendedName>
</protein>
<gene>
    <name evidence="3" type="ORF">GEV02_01810</name>
</gene>
<feature type="region of interest" description="Disordered" evidence="1">
    <location>
        <begin position="43"/>
        <end position="73"/>
    </location>
</feature>
<dbReference type="Proteomes" id="UP000440498">
    <property type="component" value="Unassembled WGS sequence"/>
</dbReference>
<evidence type="ECO:0000313" key="3">
    <source>
        <dbReference type="EMBL" id="MQA36872.1"/>
    </source>
</evidence>
<evidence type="ECO:0000256" key="2">
    <source>
        <dbReference type="SAM" id="SignalP"/>
    </source>
</evidence>
<accession>A0A6A7MUS1</accession>
<keyword evidence="2" id="KW-0732">Signal</keyword>
<evidence type="ECO:0000256" key="1">
    <source>
        <dbReference type="SAM" id="MobiDB-lite"/>
    </source>
</evidence>
<dbReference type="RefSeq" id="WP_152836231.1">
    <property type="nucleotide sequence ID" value="NZ_WHUG01000001.1"/>
</dbReference>
<organism evidence="3 4">
    <name type="scientific">Rugamonas aquatica</name>
    <dbReference type="NCBI Taxonomy" id="2743357"/>
    <lineage>
        <taxon>Bacteria</taxon>
        <taxon>Pseudomonadati</taxon>
        <taxon>Pseudomonadota</taxon>
        <taxon>Betaproteobacteria</taxon>
        <taxon>Burkholderiales</taxon>
        <taxon>Oxalobacteraceae</taxon>
        <taxon>Telluria group</taxon>
        <taxon>Rugamonas</taxon>
    </lineage>
</organism>
<comment type="caution">
    <text evidence="3">The sequence shown here is derived from an EMBL/GenBank/DDBJ whole genome shotgun (WGS) entry which is preliminary data.</text>
</comment>
<name>A0A6A7MUS1_9BURK</name>
<keyword evidence="4" id="KW-1185">Reference proteome</keyword>
<proteinExistence type="predicted"/>